<dbReference type="AlphaFoldDB" id="A0A151GAL3"/>
<dbReference type="GeneID" id="63718730"/>
<evidence type="ECO:0000313" key="1">
    <source>
        <dbReference type="EMBL" id="KYK54130.1"/>
    </source>
</evidence>
<keyword evidence="2" id="KW-1185">Reference proteome</keyword>
<dbReference type="InParanoid" id="A0A151GAL3"/>
<comment type="caution">
    <text evidence="1">The sequence shown here is derived from an EMBL/GenBank/DDBJ whole genome shotgun (WGS) entry which is preliminary data.</text>
</comment>
<dbReference type="EMBL" id="LAYC01000003">
    <property type="protein sequence ID" value="KYK54130.1"/>
    <property type="molecule type" value="Genomic_DNA"/>
</dbReference>
<name>A0A151GAL3_DRECN</name>
<organism evidence="1 2">
    <name type="scientific">Drechmeria coniospora</name>
    <name type="common">Nematophagous fungus</name>
    <name type="synonym">Meria coniospora</name>
    <dbReference type="NCBI Taxonomy" id="98403"/>
    <lineage>
        <taxon>Eukaryota</taxon>
        <taxon>Fungi</taxon>
        <taxon>Dikarya</taxon>
        <taxon>Ascomycota</taxon>
        <taxon>Pezizomycotina</taxon>
        <taxon>Sordariomycetes</taxon>
        <taxon>Hypocreomycetidae</taxon>
        <taxon>Hypocreales</taxon>
        <taxon>Ophiocordycipitaceae</taxon>
        <taxon>Drechmeria</taxon>
    </lineage>
</organism>
<reference evidence="1 2" key="1">
    <citation type="journal article" date="2016" name="Sci. Rep.">
        <title>Insights into Adaptations to a Near-Obligate Nematode Endoparasitic Lifestyle from the Finished Genome of Drechmeria coniospora.</title>
        <authorList>
            <person name="Zhang L."/>
            <person name="Zhou Z."/>
            <person name="Guo Q."/>
            <person name="Fokkens L."/>
            <person name="Miskei M."/>
            <person name="Pocsi I."/>
            <person name="Zhang W."/>
            <person name="Chen M."/>
            <person name="Wang L."/>
            <person name="Sun Y."/>
            <person name="Donzelli B.G."/>
            <person name="Gibson D.M."/>
            <person name="Nelson D.R."/>
            <person name="Luo J.G."/>
            <person name="Rep M."/>
            <person name="Liu H."/>
            <person name="Yang S."/>
            <person name="Wang J."/>
            <person name="Krasnoff S.B."/>
            <person name="Xu Y."/>
            <person name="Molnar I."/>
            <person name="Lin M."/>
        </authorList>
    </citation>
    <scope>NUCLEOTIDE SEQUENCE [LARGE SCALE GENOMIC DNA]</scope>
    <source>
        <strain evidence="1 2">ARSEF 6962</strain>
    </source>
</reference>
<protein>
    <submittedName>
        <fullName evidence="1">Uncharacterized protein</fullName>
    </submittedName>
</protein>
<sequence>MPTAPEKSKGILASIPSIDTRKIGLRRIASDLGKKCRNCFMGPLLAVAVVEDVEKNVSGGYHPSTLATRLAAVS</sequence>
<dbReference type="RefSeq" id="XP_040653482.1">
    <property type="nucleotide sequence ID" value="XM_040803378.1"/>
</dbReference>
<gene>
    <name evidence="1" type="ORF">DCS_06087</name>
</gene>
<dbReference type="Proteomes" id="UP000076580">
    <property type="component" value="Chromosome 03"/>
</dbReference>
<evidence type="ECO:0000313" key="2">
    <source>
        <dbReference type="Proteomes" id="UP000076580"/>
    </source>
</evidence>
<accession>A0A151GAL3</accession>
<proteinExistence type="predicted"/>